<dbReference type="Proteomes" id="UP000014254">
    <property type="component" value="Unassembled WGS sequence"/>
</dbReference>
<feature type="region of interest" description="Disordered" evidence="1">
    <location>
        <begin position="46"/>
        <end position="70"/>
    </location>
</feature>
<protein>
    <submittedName>
        <fullName evidence="2">Uncharacterized protein</fullName>
    </submittedName>
</protein>
<evidence type="ECO:0000313" key="3">
    <source>
        <dbReference type="Proteomes" id="UP000014254"/>
    </source>
</evidence>
<accession>S2JQK5</accession>
<evidence type="ECO:0000313" key="2">
    <source>
        <dbReference type="EMBL" id="EPB82050.1"/>
    </source>
</evidence>
<feature type="compositionally biased region" description="Low complexity" evidence="1">
    <location>
        <begin position="12"/>
        <end position="21"/>
    </location>
</feature>
<proteinExistence type="predicted"/>
<gene>
    <name evidence="2" type="ORF">HMPREF1544_11215</name>
</gene>
<feature type="compositionally biased region" description="Polar residues" evidence="1">
    <location>
        <begin position="1"/>
        <end position="11"/>
    </location>
</feature>
<feature type="region of interest" description="Disordered" evidence="1">
    <location>
        <begin position="1"/>
        <end position="26"/>
    </location>
</feature>
<name>S2JQK5_MUCC1</name>
<evidence type="ECO:0000256" key="1">
    <source>
        <dbReference type="SAM" id="MobiDB-lite"/>
    </source>
</evidence>
<reference evidence="3" key="1">
    <citation type="submission" date="2013-05" db="EMBL/GenBank/DDBJ databases">
        <title>The Genome sequence of Mucor circinelloides f. circinelloides 1006PhL.</title>
        <authorList>
            <consortium name="The Broad Institute Genomics Platform"/>
            <person name="Cuomo C."/>
            <person name="Earl A."/>
            <person name="Findley K."/>
            <person name="Lee S.C."/>
            <person name="Walker B."/>
            <person name="Young S."/>
            <person name="Zeng Q."/>
            <person name="Gargeya S."/>
            <person name="Fitzgerald M."/>
            <person name="Haas B."/>
            <person name="Abouelleil A."/>
            <person name="Allen A.W."/>
            <person name="Alvarado L."/>
            <person name="Arachchi H.M."/>
            <person name="Berlin A.M."/>
            <person name="Chapman S.B."/>
            <person name="Gainer-Dewar J."/>
            <person name="Goldberg J."/>
            <person name="Griggs A."/>
            <person name="Gujja S."/>
            <person name="Hansen M."/>
            <person name="Howarth C."/>
            <person name="Imamovic A."/>
            <person name="Ireland A."/>
            <person name="Larimer J."/>
            <person name="McCowan C."/>
            <person name="Murphy C."/>
            <person name="Pearson M."/>
            <person name="Poon T.W."/>
            <person name="Priest M."/>
            <person name="Roberts A."/>
            <person name="Saif S."/>
            <person name="Shea T."/>
            <person name="Sisk P."/>
            <person name="Sykes S."/>
            <person name="Wortman J."/>
            <person name="Nusbaum C."/>
            <person name="Birren B."/>
        </authorList>
    </citation>
    <scope>NUCLEOTIDE SEQUENCE [LARGE SCALE GENOMIC DNA]</scope>
    <source>
        <strain evidence="3">1006PhL</strain>
    </source>
</reference>
<organism evidence="2 3">
    <name type="scientific">Mucor circinelloides f. circinelloides (strain 1006PhL)</name>
    <name type="common">Mucormycosis agent</name>
    <name type="synonym">Calyptromyces circinelloides</name>
    <dbReference type="NCBI Taxonomy" id="1220926"/>
    <lineage>
        <taxon>Eukaryota</taxon>
        <taxon>Fungi</taxon>
        <taxon>Fungi incertae sedis</taxon>
        <taxon>Mucoromycota</taxon>
        <taxon>Mucoromycotina</taxon>
        <taxon>Mucoromycetes</taxon>
        <taxon>Mucorales</taxon>
        <taxon>Mucorineae</taxon>
        <taxon>Mucoraceae</taxon>
        <taxon>Mucor</taxon>
    </lineage>
</organism>
<keyword evidence="3" id="KW-1185">Reference proteome</keyword>
<feature type="compositionally biased region" description="Polar residues" evidence="1">
    <location>
        <begin position="46"/>
        <end position="60"/>
    </location>
</feature>
<sequence>MSATNDLQKTFSTSPSNSSSSAQTPFVNAGRNAFKLDSPVELYIANPNTTPTRKNWSSLSKLAELNQHRL</sequence>
<dbReference type="EMBL" id="KE124133">
    <property type="protein sequence ID" value="EPB82050.1"/>
    <property type="molecule type" value="Genomic_DNA"/>
</dbReference>
<dbReference type="VEuPathDB" id="FungiDB:HMPREF1544_11215"/>
<dbReference type="AlphaFoldDB" id="S2JQK5"/>
<dbReference type="InParanoid" id="S2JQK5"/>